<proteinExistence type="predicted"/>
<evidence type="ECO:0000313" key="3">
    <source>
        <dbReference type="Proteomes" id="UP001153269"/>
    </source>
</evidence>
<reference evidence="2" key="1">
    <citation type="submission" date="2020-03" db="EMBL/GenBank/DDBJ databases">
        <authorList>
            <person name="Weist P."/>
        </authorList>
    </citation>
    <scope>NUCLEOTIDE SEQUENCE</scope>
</reference>
<accession>A0A9N7U2C3</accession>
<name>A0A9N7U2C3_PLEPL</name>
<dbReference type="AlphaFoldDB" id="A0A9N7U2C3"/>
<dbReference type="EMBL" id="CADEAL010000605">
    <property type="protein sequence ID" value="CAB1422711.1"/>
    <property type="molecule type" value="Genomic_DNA"/>
</dbReference>
<evidence type="ECO:0000256" key="1">
    <source>
        <dbReference type="SAM" id="MobiDB-lite"/>
    </source>
</evidence>
<protein>
    <submittedName>
        <fullName evidence="2">Uncharacterized protein</fullName>
    </submittedName>
</protein>
<keyword evidence="3" id="KW-1185">Reference proteome</keyword>
<feature type="compositionally biased region" description="Polar residues" evidence="1">
    <location>
        <begin position="88"/>
        <end position="101"/>
    </location>
</feature>
<comment type="caution">
    <text evidence="2">The sequence shown here is derived from an EMBL/GenBank/DDBJ whole genome shotgun (WGS) entry which is preliminary data.</text>
</comment>
<dbReference type="Proteomes" id="UP001153269">
    <property type="component" value="Unassembled WGS sequence"/>
</dbReference>
<gene>
    <name evidence="2" type="ORF">PLEPLA_LOCUS10629</name>
</gene>
<organism evidence="2 3">
    <name type="scientific">Pleuronectes platessa</name>
    <name type="common">European plaice</name>
    <dbReference type="NCBI Taxonomy" id="8262"/>
    <lineage>
        <taxon>Eukaryota</taxon>
        <taxon>Metazoa</taxon>
        <taxon>Chordata</taxon>
        <taxon>Craniata</taxon>
        <taxon>Vertebrata</taxon>
        <taxon>Euteleostomi</taxon>
        <taxon>Actinopterygii</taxon>
        <taxon>Neopterygii</taxon>
        <taxon>Teleostei</taxon>
        <taxon>Neoteleostei</taxon>
        <taxon>Acanthomorphata</taxon>
        <taxon>Carangaria</taxon>
        <taxon>Pleuronectiformes</taxon>
        <taxon>Pleuronectoidei</taxon>
        <taxon>Pleuronectidae</taxon>
        <taxon>Pleuronectes</taxon>
    </lineage>
</organism>
<evidence type="ECO:0000313" key="2">
    <source>
        <dbReference type="EMBL" id="CAB1422711.1"/>
    </source>
</evidence>
<feature type="region of interest" description="Disordered" evidence="1">
    <location>
        <begin position="84"/>
        <end position="132"/>
    </location>
</feature>
<feature type="region of interest" description="Disordered" evidence="1">
    <location>
        <begin position="1"/>
        <end position="51"/>
    </location>
</feature>
<sequence length="145" mass="15789">MPVSKPLPMGTTHNKPTSKIPVPARNIKTLPATASSQEGGKTKVSAKEGVPQTELEKLDSLRSKLEQSVDAFVRTRKELEEILPVEGSSEQGRPLSGSSVDLRTELRRHRELTSRAASSIKGPVNHTQDPVKMGSSYQFLKSIMG</sequence>